<dbReference type="PROSITE" id="PS51359">
    <property type="entry name" value="COX5B_2"/>
    <property type="match status" value="1"/>
</dbReference>
<reference evidence="5" key="1">
    <citation type="submission" date="2016-06" db="UniProtKB">
        <authorList>
            <consortium name="WormBaseParasite"/>
        </authorList>
    </citation>
    <scope>IDENTIFICATION</scope>
</reference>
<dbReference type="SUPFAM" id="SSF57802">
    <property type="entry name" value="Rubredoxin-like"/>
    <property type="match status" value="1"/>
</dbReference>
<dbReference type="InterPro" id="IPR036972">
    <property type="entry name" value="Cyt_c_oxidase_su5b_sf"/>
</dbReference>
<reference evidence="3 4" key="2">
    <citation type="submission" date="2018-11" db="EMBL/GenBank/DDBJ databases">
        <authorList>
            <consortium name="Pathogen Informatics"/>
        </authorList>
    </citation>
    <scope>NUCLEOTIDE SEQUENCE [LARGE SCALE GENOMIC DNA]</scope>
    <source>
        <strain evidence="3">Dakar</strain>
        <strain evidence="4">Dakar, Senegal</strain>
    </source>
</reference>
<dbReference type="Pfam" id="PF00078">
    <property type="entry name" value="RVT_1"/>
    <property type="match status" value="1"/>
</dbReference>
<dbReference type="GO" id="GO:0005740">
    <property type="term" value="C:mitochondrial envelope"/>
    <property type="evidence" value="ECO:0007669"/>
    <property type="project" value="InterPro"/>
</dbReference>
<keyword evidence="1" id="KW-0862">Zinc</keyword>
<sequence length="252" mass="28708">MECPSGVPRGPVLGPLLFLIHINDLPQQVTSDLLLFADDVKLWREIRNQDDKQALQEDLTRLQSWTDDDGLTFDTSKCKVVHLRHVTDDSYNLGNSSVVVSQVEKDLGVLTRKPVKRKLLLFHPQPFEPFDAKVSPVPPVLVPQGQLKRTAFSDFPLLSEAVNAKDFELVSKIVVEQDPFEVKRIRIPIENSKSSPNLIPSQSHRRMVGCICEPEADSINWLELEKGDPVQCYCGHWFKLVNFEDYFNMTNQ</sequence>
<name>A0A183K3Q4_9TREM</name>
<dbReference type="GO" id="GO:0046872">
    <property type="term" value="F:metal ion binding"/>
    <property type="evidence" value="ECO:0007669"/>
    <property type="project" value="UniProtKB-KW"/>
</dbReference>
<feature type="domain" description="Reverse transcriptase" evidence="2">
    <location>
        <begin position="5"/>
        <end position="87"/>
    </location>
</feature>
<accession>A0A183K3Q4</accession>
<evidence type="ECO:0000313" key="3">
    <source>
        <dbReference type="EMBL" id="VDP36346.1"/>
    </source>
</evidence>
<evidence type="ECO:0000313" key="4">
    <source>
        <dbReference type="Proteomes" id="UP000279833"/>
    </source>
</evidence>
<organism evidence="5">
    <name type="scientific">Schistosoma curassoni</name>
    <dbReference type="NCBI Taxonomy" id="6186"/>
    <lineage>
        <taxon>Eukaryota</taxon>
        <taxon>Metazoa</taxon>
        <taxon>Spiralia</taxon>
        <taxon>Lophotrochozoa</taxon>
        <taxon>Platyhelminthes</taxon>
        <taxon>Trematoda</taxon>
        <taxon>Digenea</taxon>
        <taxon>Strigeidida</taxon>
        <taxon>Schistosomatoidea</taxon>
        <taxon>Schistosomatidae</taxon>
        <taxon>Schistosoma</taxon>
    </lineage>
</organism>
<dbReference type="GO" id="GO:0045277">
    <property type="term" value="C:respiratory chain complex IV"/>
    <property type="evidence" value="ECO:0007669"/>
    <property type="project" value="InterPro"/>
</dbReference>
<dbReference type="Gene3D" id="2.60.11.10">
    <property type="entry name" value="Cytochrome c oxidase, subunit Vb"/>
    <property type="match status" value="1"/>
</dbReference>
<dbReference type="InterPro" id="IPR002124">
    <property type="entry name" value="Cyt_c_oxidase_su5b"/>
</dbReference>
<protein>
    <submittedName>
        <fullName evidence="5">Reverse transcriptase domain-containing protein</fullName>
    </submittedName>
</protein>
<keyword evidence="1" id="KW-0479">Metal-binding</keyword>
<keyword evidence="4" id="KW-1185">Reference proteome</keyword>
<dbReference type="WBParaSite" id="SCUD_0000962201-mRNA-1">
    <property type="protein sequence ID" value="SCUD_0000962201-mRNA-1"/>
    <property type="gene ID" value="SCUD_0000962201"/>
</dbReference>
<gene>
    <name evidence="3" type="ORF">SCUD_LOCUS9622</name>
</gene>
<dbReference type="InterPro" id="IPR000477">
    <property type="entry name" value="RT_dom"/>
</dbReference>
<feature type="binding site" evidence="1">
    <location>
        <position position="212"/>
    </location>
    <ligand>
        <name>Zn(2+)</name>
        <dbReference type="ChEBI" id="CHEBI:29105"/>
    </ligand>
</feature>
<feature type="binding site" evidence="1">
    <location>
        <position position="234"/>
    </location>
    <ligand>
        <name>Zn(2+)</name>
        <dbReference type="ChEBI" id="CHEBI:29105"/>
    </ligand>
</feature>
<evidence type="ECO:0000313" key="5">
    <source>
        <dbReference type="WBParaSite" id="SCUD_0000962201-mRNA-1"/>
    </source>
</evidence>
<evidence type="ECO:0000259" key="2">
    <source>
        <dbReference type="Pfam" id="PF00078"/>
    </source>
</evidence>
<proteinExistence type="predicted"/>
<dbReference type="AlphaFoldDB" id="A0A183K3Q4"/>
<feature type="binding site" evidence="1">
    <location>
        <position position="210"/>
    </location>
    <ligand>
        <name>Zn(2+)</name>
        <dbReference type="ChEBI" id="CHEBI:29105"/>
    </ligand>
</feature>
<feature type="binding site" evidence="1">
    <location>
        <position position="232"/>
    </location>
    <ligand>
        <name>Zn(2+)</name>
        <dbReference type="ChEBI" id="CHEBI:29105"/>
    </ligand>
</feature>
<dbReference type="GO" id="GO:0006123">
    <property type="term" value="P:mitochondrial electron transport, cytochrome c to oxygen"/>
    <property type="evidence" value="ECO:0007669"/>
    <property type="project" value="InterPro"/>
</dbReference>
<dbReference type="EMBL" id="UZAK01033328">
    <property type="protein sequence ID" value="VDP36346.1"/>
    <property type="molecule type" value="Genomic_DNA"/>
</dbReference>
<evidence type="ECO:0000256" key="1">
    <source>
        <dbReference type="PIRSR" id="PIRSR602124-1"/>
    </source>
</evidence>
<dbReference type="Proteomes" id="UP000279833">
    <property type="component" value="Unassembled WGS sequence"/>
</dbReference>
<dbReference type="STRING" id="6186.A0A183K3Q4"/>
<dbReference type="PANTHER" id="PTHR33332">
    <property type="entry name" value="REVERSE TRANSCRIPTASE DOMAIN-CONTAINING PROTEIN"/>
    <property type="match status" value="1"/>
</dbReference>